<dbReference type="OMA" id="DSNCWKE"/>
<reference evidence="1" key="1">
    <citation type="submission" date="2021-01" db="EMBL/GenBank/DDBJ databases">
        <authorList>
            <consortium name="Genoscope - CEA"/>
            <person name="William W."/>
        </authorList>
    </citation>
    <scope>NUCLEOTIDE SEQUENCE</scope>
</reference>
<comment type="caution">
    <text evidence="1">The sequence shown here is derived from an EMBL/GenBank/DDBJ whole genome shotgun (WGS) entry which is preliminary data.</text>
</comment>
<dbReference type="EMBL" id="CAJJDM010000098">
    <property type="protein sequence ID" value="CAD8094148.1"/>
    <property type="molecule type" value="Genomic_DNA"/>
</dbReference>
<accession>A0A8S1NNT4</accession>
<proteinExistence type="predicted"/>
<gene>
    <name evidence="1" type="ORF">PPRIM_AZ9-3.1.T0950024</name>
</gene>
<protein>
    <submittedName>
        <fullName evidence="1">Uncharacterized protein</fullName>
    </submittedName>
</protein>
<evidence type="ECO:0000313" key="1">
    <source>
        <dbReference type="EMBL" id="CAD8094148.1"/>
    </source>
</evidence>
<dbReference type="Proteomes" id="UP000688137">
    <property type="component" value="Unassembled WGS sequence"/>
</dbReference>
<dbReference type="AlphaFoldDB" id="A0A8S1NNT4"/>
<evidence type="ECO:0000313" key="2">
    <source>
        <dbReference type="Proteomes" id="UP000688137"/>
    </source>
</evidence>
<sequence length="153" mass="18036">MYPQLQKEELVEFRNYIREVTSAKINKTLDKTPKRNNAQKQLEFILKSTQLRQTVQKPENTQQQIQRINYESQSYIPRSSSQPFVHFDSNCWKETQNSFTKQQTAYVSVSEMLRITNGFNQMNKKDISGLNSNYLQSLHELDLTITALLKRID</sequence>
<keyword evidence="2" id="KW-1185">Reference proteome</keyword>
<name>A0A8S1NNT4_PARPR</name>
<organism evidence="1 2">
    <name type="scientific">Paramecium primaurelia</name>
    <dbReference type="NCBI Taxonomy" id="5886"/>
    <lineage>
        <taxon>Eukaryota</taxon>
        <taxon>Sar</taxon>
        <taxon>Alveolata</taxon>
        <taxon>Ciliophora</taxon>
        <taxon>Intramacronucleata</taxon>
        <taxon>Oligohymenophorea</taxon>
        <taxon>Peniculida</taxon>
        <taxon>Parameciidae</taxon>
        <taxon>Paramecium</taxon>
    </lineage>
</organism>